<accession>A0A9J7ALP8</accession>
<dbReference type="KEGG" id="naci:NUH88_11775"/>
<organism evidence="2 3">
    <name type="scientific">Nisaea acidiphila</name>
    <dbReference type="NCBI Taxonomy" id="1862145"/>
    <lineage>
        <taxon>Bacteria</taxon>
        <taxon>Pseudomonadati</taxon>
        <taxon>Pseudomonadota</taxon>
        <taxon>Alphaproteobacteria</taxon>
        <taxon>Rhodospirillales</taxon>
        <taxon>Thalassobaculaceae</taxon>
        <taxon>Nisaea</taxon>
    </lineage>
</organism>
<evidence type="ECO:0000313" key="3">
    <source>
        <dbReference type="Proteomes" id="UP001060336"/>
    </source>
</evidence>
<reference evidence="2" key="1">
    <citation type="submission" date="2022-08" db="EMBL/GenBank/DDBJ databases">
        <title>Nisaea acidiphila sp. nov., isolated from a marine algal debris and emended description of the genus Nisaea Urios et al. 2008.</title>
        <authorList>
            <person name="Kwon K."/>
        </authorList>
    </citation>
    <scope>NUCLEOTIDE SEQUENCE</scope>
    <source>
        <strain evidence="2">MEBiC11861</strain>
    </source>
</reference>
<keyword evidence="1" id="KW-0812">Transmembrane</keyword>
<sequence length="185" mass="20180">MLGINVVGDAGVDQVRDVVVPLAAAGVGALIGGLATLVGTLFSMRVKRRDERRSIAAMLAAEIESVVRGAINRGHIEYYEGWAKALEEGTVDPSKHRPGLFGLNADMPDIAKAVLPRVGLLGSELVRDVTVWYAAYRGVLHDLKSIDDGTTSPERVPSLIREDLRIWYEDVEGRAPDLVRRLRKV</sequence>
<dbReference type="RefSeq" id="WP_257766603.1">
    <property type="nucleotide sequence ID" value="NZ_CP102480.1"/>
</dbReference>
<name>A0A9J7ALP8_9PROT</name>
<gene>
    <name evidence="2" type="ORF">NUH88_11775</name>
</gene>
<keyword evidence="1" id="KW-1133">Transmembrane helix</keyword>
<dbReference type="AlphaFoldDB" id="A0A9J7ALP8"/>
<dbReference type="Proteomes" id="UP001060336">
    <property type="component" value="Chromosome"/>
</dbReference>
<proteinExistence type="predicted"/>
<dbReference type="EMBL" id="CP102480">
    <property type="protein sequence ID" value="UUX48095.1"/>
    <property type="molecule type" value="Genomic_DNA"/>
</dbReference>
<protein>
    <submittedName>
        <fullName evidence="2">Uncharacterized protein</fullName>
    </submittedName>
</protein>
<evidence type="ECO:0000313" key="2">
    <source>
        <dbReference type="EMBL" id="UUX48095.1"/>
    </source>
</evidence>
<keyword evidence="3" id="KW-1185">Reference proteome</keyword>
<keyword evidence="1" id="KW-0472">Membrane</keyword>
<evidence type="ECO:0000256" key="1">
    <source>
        <dbReference type="SAM" id="Phobius"/>
    </source>
</evidence>
<feature type="transmembrane region" description="Helical" evidence="1">
    <location>
        <begin position="20"/>
        <end position="44"/>
    </location>
</feature>